<dbReference type="InterPro" id="IPR000524">
    <property type="entry name" value="Tscrpt_reg_HTH_GntR"/>
</dbReference>
<dbReference type="Pfam" id="PF07729">
    <property type="entry name" value="FCD"/>
    <property type="match status" value="1"/>
</dbReference>
<organism evidence="6 7">
    <name type="scientific">Rhizobium loti</name>
    <name type="common">Mesorhizobium loti</name>
    <dbReference type="NCBI Taxonomy" id="381"/>
    <lineage>
        <taxon>Bacteria</taxon>
        <taxon>Pseudomonadati</taxon>
        <taxon>Pseudomonadota</taxon>
        <taxon>Alphaproteobacteria</taxon>
        <taxon>Hyphomicrobiales</taxon>
        <taxon>Phyllobacteriaceae</taxon>
        <taxon>Mesorhizobium</taxon>
    </lineage>
</organism>
<dbReference type="SUPFAM" id="SSF46785">
    <property type="entry name" value="Winged helix' DNA-binding domain"/>
    <property type="match status" value="1"/>
</dbReference>
<dbReference type="GO" id="GO:0003677">
    <property type="term" value="F:DNA binding"/>
    <property type="evidence" value="ECO:0007669"/>
    <property type="project" value="UniProtKB-KW"/>
</dbReference>
<reference evidence="6 7" key="1">
    <citation type="submission" date="2016-05" db="EMBL/GenBank/DDBJ databases">
        <authorList>
            <person name="Ramsay J.P."/>
        </authorList>
    </citation>
    <scope>NUCLEOTIDE SEQUENCE [LARGE SCALE GENOMIC DNA]</scope>
    <source>
        <strain evidence="6 7">NZP2042</strain>
    </source>
</reference>
<evidence type="ECO:0000313" key="7">
    <source>
        <dbReference type="Proteomes" id="UP000093737"/>
    </source>
</evidence>
<dbReference type="Proteomes" id="UP000093737">
    <property type="component" value="Unassembled WGS sequence"/>
</dbReference>
<dbReference type="Gene3D" id="1.10.10.10">
    <property type="entry name" value="Winged helix-like DNA-binding domain superfamily/Winged helix DNA-binding domain"/>
    <property type="match status" value="1"/>
</dbReference>
<comment type="caution">
    <text evidence="6">The sequence shown here is derived from an EMBL/GenBank/DDBJ whole genome shotgun (WGS) entry which is preliminary data.</text>
</comment>
<feature type="region of interest" description="Disordered" evidence="4">
    <location>
        <begin position="1"/>
        <end position="23"/>
    </location>
</feature>
<dbReference type="EMBL" id="LYTK01000001">
    <property type="protein sequence ID" value="OBQ71664.1"/>
    <property type="molecule type" value="Genomic_DNA"/>
</dbReference>
<accession>A0AA91FD69</accession>
<proteinExistence type="predicted"/>
<sequence>MKNSAPLSRASRMTSRMAGSSHSGLHGRLLNEIGLSIVRGELIPGDQLPNGDDWSASYGASRTGLREVVKVLAGKGMVEMRPRTGTRVRPRKYWNFLDPDVLLWRFGSRTTAEEARSLFELRRAIEPTAGALAAQRASPEQIADLRAILEEMEQAGDDGERFAVPDLAFHQAILHMSGNELIGSLAALIETALVISFRLSDDNPAGQRHSLSLHRQIVENIEKRDSVATSKVLIDLLDGAEEDVRRSLAARLGRQK</sequence>
<dbReference type="PANTHER" id="PTHR43537:SF44">
    <property type="entry name" value="GNTR FAMILY REGULATORY PROTEIN"/>
    <property type="match status" value="1"/>
</dbReference>
<dbReference type="InterPro" id="IPR011711">
    <property type="entry name" value="GntR_C"/>
</dbReference>
<dbReference type="CDD" id="cd07377">
    <property type="entry name" value="WHTH_GntR"/>
    <property type="match status" value="1"/>
</dbReference>
<evidence type="ECO:0000256" key="2">
    <source>
        <dbReference type="ARBA" id="ARBA00023125"/>
    </source>
</evidence>
<gene>
    <name evidence="6" type="ORF">A8145_02005</name>
</gene>
<dbReference type="Pfam" id="PF00392">
    <property type="entry name" value="GntR"/>
    <property type="match status" value="1"/>
</dbReference>
<dbReference type="InterPro" id="IPR036390">
    <property type="entry name" value="WH_DNA-bd_sf"/>
</dbReference>
<dbReference type="AlphaFoldDB" id="A0AA91FD69"/>
<name>A0AA91FD69_RHILI</name>
<evidence type="ECO:0000313" key="6">
    <source>
        <dbReference type="EMBL" id="OBQ71664.1"/>
    </source>
</evidence>
<dbReference type="GO" id="GO:0003700">
    <property type="term" value="F:DNA-binding transcription factor activity"/>
    <property type="evidence" value="ECO:0007669"/>
    <property type="project" value="InterPro"/>
</dbReference>
<evidence type="ECO:0000256" key="4">
    <source>
        <dbReference type="SAM" id="MobiDB-lite"/>
    </source>
</evidence>
<evidence type="ECO:0000256" key="1">
    <source>
        <dbReference type="ARBA" id="ARBA00023015"/>
    </source>
</evidence>
<dbReference type="InterPro" id="IPR036388">
    <property type="entry name" value="WH-like_DNA-bd_sf"/>
</dbReference>
<protein>
    <submittedName>
        <fullName evidence="6">GntR family transcriptional regulator</fullName>
    </submittedName>
</protein>
<dbReference type="PANTHER" id="PTHR43537">
    <property type="entry name" value="TRANSCRIPTIONAL REGULATOR, GNTR FAMILY"/>
    <property type="match status" value="1"/>
</dbReference>
<keyword evidence="2" id="KW-0238">DNA-binding</keyword>
<dbReference type="SUPFAM" id="SSF48008">
    <property type="entry name" value="GntR ligand-binding domain-like"/>
    <property type="match status" value="1"/>
</dbReference>
<dbReference type="SMART" id="SM00895">
    <property type="entry name" value="FCD"/>
    <property type="match status" value="1"/>
</dbReference>
<dbReference type="InterPro" id="IPR008920">
    <property type="entry name" value="TF_FadR/GntR_C"/>
</dbReference>
<keyword evidence="3" id="KW-0804">Transcription</keyword>
<dbReference type="Gene3D" id="1.20.120.530">
    <property type="entry name" value="GntR ligand-binding domain-like"/>
    <property type="match status" value="1"/>
</dbReference>
<dbReference type="PROSITE" id="PS50949">
    <property type="entry name" value="HTH_GNTR"/>
    <property type="match status" value="1"/>
</dbReference>
<keyword evidence="1" id="KW-0805">Transcription regulation</keyword>
<feature type="domain" description="HTH gntR-type" evidence="5">
    <location>
        <begin position="23"/>
        <end position="91"/>
    </location>
</feature>
<evidence type="ECO:0000259" key="5">
    <source>
        <dbReference type="PROSITE" id="PS50949"/>
    </source>
</evidence>
<evidence type="ECO:0000256" key="3">
    <source>
        <dbReference type="ARBA" id="ARBA00023163"/>
    </source>
</evidence>